<keyword evidence="8" id="KW-0414">Isoprene biosynthesis</keyword>
<organism evidence="13 14">
    <name type="scientific">Fructilactobacillus lindneri DSM 20690 = JCM 11027</name>
    <dbReference type="NCBI Taxonomy" id="1122148"/>
    <lineage>
        <taxon>Bacteria</taxon>
        <taxon>Bacillati</taxon>
        <taxon>Bacillota</taxon>
        <taxon>Bacilli</taxon>
        <taxon>Lactobacillales</taxon>
        <taxon>Lactobacillaceae</taxon>
        <taxon>Fructilactobacillus</taxon>
    </lineage>
</organism>
<evidence type="ECO:0000256" key="5">
    <source>
        <dbReference type="ARBA" id="ARBA00022679"/>
    </source>
</evidence>
<dbReference type="SFLD" id="SFLDG01017">
    <property type="entry name" value="Polyprenyl_Transferase_Like"/>
    <property type="match status" value="1"/>
</dbReference>
<evidence type="ECO:0000256" key="8">
    <source>
        <dbReference type="ARBA" id="ARBA00023229"/>
    </source>
</evidence>
<reference evidence="13 14" key="1">
    <citation type="journal article" date="2015" name="Genome Announc.">
        <title>Expanding the biotechnology potential of lactobacilli through comparative genomics of 213 strains and associated genera.</title>
        <authorList>
            <person name="Sun Z."/>
            <person name="Harris H.M."/>
            <person name="McCann A."/>
            <person name="Guo C."/>
            <person name="Argimon S."/>
            <person name="Zhang W."/>
            <person name="Yang X."/>
            <person name="Jeffery I.B."/>
            <person name="Cooney J.C."/>
            <person name="Kagawa T.F."/>
            <person name="Liu W."/>
            <person name="Song Y."/>
            <person name="Salvetti E."/>
            <person name="Wrobel A."/>
            <person name="Rasinkangas P."/>
            <person name="Parkhill J."/>
            <person name="Rea M.C."/>
            <person name="O'Sullivan O."/>
            <person name="Ritari J."/>
            <person name="Douillard F.P."/>
            <person name="Paul Ross R."/>
            <person name="Yang R."/>
            <person name="Briner A.E."/>
            <person name="Felis G.E."/>
            <person name="de Vos W.M."/>
            <person name="Barrangou R."/>
            <person name="Klaenhammer T.R."/>
            <person name="Caufield P.W."/>
            <person name="Cui Y."/>
            <person name="Zhang H."/>
            <person name="O'Toole P.W."/>
        </authorList>
    </citation>
    <scope>NUCLEOTIDE SEQUENCE [LARGE SCALE GENOMIC DNA]</scope>
    <source>
        <strain evidence="13 14">DSM 20690</strain>
    </source>
</reference>
<dbReference type="PROSITE" id="PS00723">
    <property type="entry name" value="POLYPRENYL_SYNTHASE_1"/>
    <property type="match status" value="1"/>
</dbReference>
<dbReference type="InterPro" id="IPR033749">
    <property type="entry name" value="Polyprenyl_synt_CS"/>
</dbReference>
<evidence type="ECO:0000256" key="3">
    <source>
        <dbReference type="ARBA" id="ARBA00012439"/>
    </source>
</evidence>
<evidence type="ECO:0000256" key="2">
    <source>
        <dbReference type="ARBA" id="ARBA00006706"/>
    </source>
</evidence>
<evidence type="ECO:0000313" key="13">
    <source>
        <dbReference type="EMBL" id="KRN79054.1"/>
    </source>
</evidence>
<dbReference type="NCBIfam" id="NF045485">
    <property type="entry name" value="FPPsyn"/>
    <property type="match status" value="1"/>
</dbReference>
<dbReference type="PATRIC" id="fig|1122148.6.peg.478"/>
<dbReference type="OrthoDB" id="9805316at2"/>
<evidence type="ECO:0000256" key="12">
    <source>
        <dbReference type="RuleBase" id="RU004466"/>
    </source>
</evidence>
<protein>
    <recommendedName>
        <fullName evidence="4">Farnesyl diphosphate synthase</fullName>
        <ecNumber evidence="3">2.5.1.10</ecNumber>
    </recommendedName>
    <alternativeName>
        <fullName evidence="10">(2E,6E)-farnesyl diphosphate synthase</fullName>
    </alternativeName>
    <alternativeName>
        <fullName evidence="9">Geranyltranstransferase</fullName>
    </alternativeName>
</protein>
<dbReference type="SFLD" id="SFLDS00005">
    <property type="entry name" value="Isoprenoid_Synthase_Type_I"/>
    <property type="match status" value="1"/>
</dbReference>
<dbReference type="RefSeq" id="WP_054646217.1">
    <property type="nucleotide sequence ID" value="NZ_FUXS01000001.1"/>
</dbReference>
<gene>
    <name evidence="13" type="ORF">IV52_GL000459</name>
</gene>
<comment type="cofactor">
    <cofactor evidence="1">
        <name>Mg(2+)</name>
        <dbReference type="ChEBI" id="CHEBI:18420"/>
    </cofactor>
</comment>
<dbReference type="PANTHER" id="PTHR43281:SF1">
    <property type="entry name" value="FARNESYL DIPHOSPHATE SYNTHASE"/>
    <property type="match status" value="1"/>
</dbReference>
<dbReference type="GO" id="GO:0016114">
    <property type="term" value="P:terpenoid biosynthetic process"/>
    <property type="evidence" value="ECO:0007669"/>
    <property type="project" value="UniProtKB-ARBA"/>
</dbReference>
<comment type="catalytic activity">
    <reaction evidence="11">
        <text>isopentenyl diphosphate + (2E)-geranyl diphosphate = (2E,6E)-farnesyl diphosphate + diphosphate</text>
        <dbReference type="Rhea" id="RHEA:19361"/>
        <dbReference type="ChEBI" id="CHEBI:33019"/>
        <dbReference type="ChEBI" id="CHEBI:58057"/>
        <dbReference type="ChEBI" id="CHEBI:128769"/>
        <dbReference type="ChEBI" id="CHEBI:175763"/>
        <dbReference type="EC" id="2.5.1.10"/>
    </reaction>
</comment>
<dbReference type="Pfam" id="PF00348">
    <property type="entry name" value="polyprenyl_synt"/>
    <property type="match status" value="1"/>
</dbReference>
<sequence length="288" mass="32274">MENNKLILKKFKNQYTPKIDEVLKNNIQHPTAAKILEQSMNYSLLAGGKRLRPLLTLATLQAFSFPIDESIIKLSSAVELVHTYSLIHDDLPAMDNSDYRRGRLSNHKKFGTDIAILAGDGLLTLAFQWIAESNINSEKRIKLIDLLSKSAGPNGMVAGQVIDVSSDNLQLDLNQLMNLDQKKTGELFHYCIMAGAIIADVNQEDQQILSKFACNFGLAFQIYDDILDHPSTEIDEDANKNTYVNLLGMKGAQQKLRITIEDGKNALNELNDCQFVDLLASFFSYFEI</sequence>
<evidence type="ECO:0000256" key="4">
    <source>
        <dbReference type="ARBA" id="ARBA00015100"/>
    </source>
</evidence>
<dbReference type="CDD" id="cd00685">
    <property type="entry name" value="Trans_IPPS_HT"/>
    <property type="match status" value="1"/>
</dbReference>
<dbReference type="PROSITE" id="PS00444">
    <property type="entry name" value="POLYPRENYL_SYNTHASE_2"/>
    <property type="match status" value="1"/>
</dbReference>
<dbReference type="PANTHER" id="PTHR43281">
    <property type="entry name" value="FARNESYL DIPHOSPHATE SYNTHASE"/>
    <property type="match status" value="1"/>
</dbReference>
<evidence type="ECO:0000256" key="7">
    <source>
        <dbReference type="ARBA" id="ARBA00022842"/>
    </source>
</evidence>
<name>A0A0R2JPI3_9LACO</name>
<accession>A0A0R2JPI3</accession>
<dbReference type="FunFam" id="1.10.600.10:FF:000001">
    <property type="entry name" value="Geranylgeranyl diphosphate synthase"/>
    <property type="match status" value="1"/>
</dbReference>
<evidence type="ECO:0000313" key="14">
    <source>
        <dbReference type="Proteomes" id="UP000051565"/>
    </source>
</evidence>
<dbReference type="SUPFAM" id="SSF48576">
    <property type="entry name" value="Terpenoid synthases"/>
    <property type="match status" value="1"/>
</dbReference>
<dbReference type="GO" id="GO:0004337">
    <property type="term" value="F:(2E,6E)-farnesyl diphosphate synthase activity"/>
    <property type="evidence" value="ECO:0007669"/>
    <property type="project" value="UniProtKB-EC"/>
</dbReference>
<dbReference type="InterPro" id="IPR053378">
    <property type="entry name" value="Prenyl_diphosphate_synthase"/>
</dbReference>
<evidence type="ECO:0000256" key="1">
    <source>
        <dbReference type="ARBA" id="ARBA00001946"/>
    </source>
</evidence>
<keyword evidence="7" id="KW-0460">Magnesium</keyword>
<evidence type="ECO:0000256" key="9">
    <source>
        <dbReference type="ARBA" id="ARBA00032380"/>
    </source>
</evidence>
<dbReference type="EMBL" id="JQBT01000032">
    <property type="protein sequence ID" value="KRN79054.1"/>
    <property type="molecule type" value="Genomic_DNA"/>
</dbReference>
<dbReference type="InterPro" id="IPR008949">
    <property type="entry name" value="Isoprenoid_synthase_dom_sf"/>
</dbReference>
<proteinExistence type="inferred from homology"/>
<dbReference type="AlphaFoldDB" id="A0A0R2JPI3"/>
<comment type="caution">
    <text evidence="13">The sequence shown here is derived from an EMBL/GenBank/DDBJ whole genome shotgun (WGS) entry which is preliminary data.</text>
</comment>
<evidence type="ECO:0000256" key="6">
    <source>
        <dbReference type="ARBA" id="ARBA00022723"/>
    </source>
</evidence>
<dbReference type="Gene3D" id="1.10.600.10">
    <property type="entry name" value="Farnesyl Diphosphate Synthase"/>
    <property type="match status" value="1"/>
</dbReference>
<dbReference type="GO" id="GO:0046872">
    <property type="term" value="F:metal ion binding"/>
    <property type="evidence" value="ECO:0007669"/>
    <property type="project" value="UniProtKB-KW"/>
</dbReference>
<dbReference type="EC" id="2.5.1.10" evidence="3"/>
<comment type="similarity">
    <text evidence="2 12">Belongs to the FPP/GGPP synthase family.</text>
</comment>
<evidence type="ECO:0000256" key="10">
    <source>
        <dbReference type="ARBA" id="ARBA00032873"/>
    </source>
</evidence>
<evidence type="ECO:0000256" key="11">
    <source>
        <dbReference type="ARBA" id="ARBA00049399"/>
    </source>
</evidence>
<dbReference type="Proteomes" id="UP000051565">
    <property type="component" value="Unassembled WGS sequence"/>
</dbReference>
<dbReference type="GO" id="GO:0005737">
    <property type="term" value="C:cytoplasm"/>
    <property type="evidence" value="ECO:0007669"/>
    <property type="project" value="UniProtKB-ARBA"/>
</dbReference>
<keyword evidence="14" id="KW-1185">Reference proteome</keyword>
<keyword evidence="6" id="KW-0479">Metal-binding</keyword>
<dbReference type="STRING" id="53444.AYR59_05740"/>
<dbReference type="InterPro" id="IPR000092">
    <property type="entry name" value="Polyprenyl_synt"/>
</dbReference>
<keyword evidence="5 12" id="KW-0808">Transferase</keyword>